<comment type="similarity">
    <text evidence="1 2">Belongs to the arylamine N-acetyltransferase family.</text>
</comment>
<dbReference type="Pfam" id="PF00797">
    <property type="entry name" value="Acetyltransf_2"/>
    <property type="match status" value="1"/>
</dbReference>
<proteinExistence type="inferred from homology"/>
<dbReference type="Gene3D" id="2.40.128.150">
    <property type="entry name" value="Cysteine proteinases"/>
    <property type="match status" value="1"/>
</dbReference>
<accession>A0A211Z9P8</accession>
<organism evidence="3 4">
    <name type="scientific">Inquilinus limosus</name>
    <dbReference type="NCBI Taxonomy" id="171674"/>
    <lineage>
        <taxon>Bacteria</taxon>
        <taxon>Pseudomonadati</taxon>
        <taxon>Pseudomonadota</taxon>
        <taxon>Alphaproteobacteria</taxon>
        <taxon>Rhodospirillales</taxon>
        <taxon>Rhodospirillaceae</taxon>
        <taxon>Inquilinus</taxon>
    </lineage>
</organism>
<dbReference type="InterPro" id="IPR001447">
    <property type="entry name" value="Arylamine_N-AcTrfase"/>
</dbReference>
<evidence type="ECO:0000313" key="3">
    <source>
        <dbReference type="EMBL" id="OWJ61995.1"/>
    </source>
</evidence>
<comment type="caution">
    <text evidence="3">The sequence shown here is derived from an EMBL/GenBank/DDBJ whole genome shotgun (WGS) entry which is preliminary data.</text>
</comment>
<dbReference type="OrthoDB" id="7181050at2"/>
<protein>
    <recommendedName>
        <fullName evidence="5">Arylamine N-acetyltransferase</fullName>
    </recommendedName>
</protein>
<dbReference type="InterPro" id="IPR038765">
    <property type="entry name" value="Papain-like_cys_pep_sf"/>
</dbReference>
<dbReference type="SUPFAM" id="SSF54001">
    <property type="entry name" value="Cysteine proteinases"/>
    <property type="match status" value="1"/>
</dbReference>
<evidence type="ECO:0008006" key="5">
    <source>
        <dbReference type="Google" id="ProtNLM"/>
    </source>
</evidence>
<dbReference type="Gene3D" id="3.30.2140.10">
    <property type="entry name" value="Arylamine N-acetyltransferase"/>
    <property type="match status" value="1"/>
</dbReference>
<dbReference type="PANTHER" id="PTHR11786:SF0">
    <property type="entry name" value="ARYLAMINE N-ACETYLTRANSFERASE 4-RELATED"/>
    <property type="match status" value="1"/>
</dbReference>
<dbReference type="GO" id="GO:0016407">
    <property type="term" value="F:acetyltransferase activity"/>
    <property type="evidence" value="ECO:0007669"/>
    <property type="project" value="InterPro"/>
</dbReference>
<dbReference type="PRINTS" id="PR01543">
    <property type="entry name" value="ANATRNSFRASE"/>
</dbReference>
<evidence type="ECO:0000313" key="4">
    <source>
        <dbReference type="Proteomes" id="UP000196655"/>
    </source>
</evidence>
<dbReference type="PANTHER" id="PTHR11786">
    <property type="entry name" value="N-HYDROXYARYLAMINE O-ACETYLTRANSFERASE"/>
    <property type="match status" value="1"/>
</dbReference>
<gene>
    <name evidence="3" type="ORF">BWR60_30790</name>
</gene>
<dbReference type="STRING" id="1122125.GCA_000423185_00151"/>
<sequence length="277" mass="30302">MTDSFDLDAYLHRIGHDGPVAPDLATLQALVFRHACAIPFENLDPLLGRAPLLDPGSLQRKLVAGGRGGYCFEQNLLLRLTLLAIGFRVTAHTARVLWGQPEDHISARSHMLLRVDLDDGPRIVDVGFGGQTLTGVLRLEPGIEQPTPHEPFRLLPVGGDLKLQAKTGDQWRSMYRFDLQEQWPVDYEASNWYLATHPGSHFVTGLTVARPQPDARHALGNADYAVHRLGGGTERRTLADVGEMKALLVEVFGLALPEGPELDQALARAVAASAKPH</sequence>
<dbReference type="RefSeq" id="WP_088156236.1">
    <property type="nucleotide sequence ID" value="NZ_NHON01000100.1"/>
</dbReference>
<dbReference type="EMBL" id="NHON01000100">
    <property type="protein sequence ID" value="OWJ61995.1"/>
    <property type="molecule type" value="Genomic_DNA"/>
</dbReference>
<reference evidence="4" key="1">
    <citation type="submission" date="2017-05" db="EMBL/GenBank/DDBJ databases">
        <authorList>
            <person name="Macchi M."/>
            <person name="Festa S."/>
            <person name="Coppotelli B.M."/>
            <person name="Morelli I.S."/>
        </authorList>
    </citation>
    <scope>NUCLEOTIDE SEQUENCE [LARGE SCALE GENOMIC DNA]</scope>
    <source>
        <strain evidence="4">I</strain>
    </source>
</reference>
<dbReference type="Proteomes" id="UP000196655">
    <property type="component" value="Unassembled WGS sequence"/>
</dbReference>
<dbReference type="AlphaFoldDB" id="A0A211Z9P8"/>
<keyword evidence="4" id="KW-1185">Reference proteome</keyword>
<evidence type="ECO:0000256" key="2">
    <source>
        <dbReference type="RuleBase" id="RU003452"/>
    </source>
</evidence>
<name>A0A211Z9P8_9PROT</name>
<evidence type="ECO:0000256" key="1">
    <source>
        <dbReference type="ARBA" id="ARBA00006547"/>
    </source>
</evidence>